<dbReference type="Pfam" id="PF11899">
    <property type="entry name" value="DUF3419"/>
    <property type="match status" value="1"/>
</dbReference>
<name>B2IBI5_BEII9</name>
<accession>B2IBI5</accession>
<dbReference type="PANTHER" id="PTHR47473">
    <property type="entry name" value="BTA1P"/>
    <property type="match status" value="1"/>
</dbReference>
<dbReference type="EMBL" id="CP001016">
    <property type="protein sequence ID" value="ACB96611.1"/>
    <property type="molecule type" value="Genomic_DNA"/>
</dbReference>
<dbReference type="Proteomes" id="UP000001695">
    <property type="component" value="Chromosome"/>
</dbReference>
<dbReference type="InterPro" id="IPR029063">
    <property type="entry name" value="SAM-dependent_MTases_sf"/>
</dbReference>
<evidence type="ECO:0000313" key="2">
    <source>
        <dbReference type="Proteomes" id="UP000001695"/>
    </source>
</evidence>
<dbReference type="KEGG" id="bid:Bind_3049"/>
<sequence>MTSSPHALRRTTTLGLRTAVHRSKTLSRGGLLEHLFTFVFRGLVYPQIWEDPQVDMEALAIRPDDHIVTIASGGCNVLSYLTANPRKITAVDLNGAHIALNRLKLAGLAHLPDHAAFFAFFGEADKSANATAYREKIRPYLDLESRAYWDSRGPMGRKRIDNFTDNFYRHGLLGCFIGGAHRLARLYGCDPRKIVTAKDRNEQRELFDTLFAPLFEKTFIRWLLRQPASLYGLGIPPSQYKALSGDLPGGSMADVVKERLRRLTCDFDLESNYFAWQAFARSYPPKAQAIKQACLPPYLMPDSFDALHTRVDRVDVRHESMTVFLRTRPAQNLDCYVLLDAQDWMNDEDLTALWGEILRTARPGARIIFRTAADERLLPGRVPASILDAFDYDETLCRSLGARDRSSIYGGFHLYRRKA</sequence>
<evidence type="ECO:0008006" key="3">
    <source>
        <dbReference type="Google" id="ProtNLM"/>
    </source>
</evidence>
<dbReference type="AlphaFoldDB" id="B2IBI5"/>
<gene>
    <name evidence="1" type="ordered locus">Bind_3049</name>
</gene>
<proteinExistence type="predicted"/>
<evidence type="ECO:0000313" key="1">
    <source>
        <dbReference type="EMBL" id="ACB96611.1"/>
    </source>
</evidence>
<reference evidence="2" key="1">
    <citation type="submission" date="2008-03" db="EMBL/GenBank/DDBJ databases">
        <title>Complete sequence of chromosome of Beijerinckia indica subsp. indica ATCC 9039.</title>
        <authorList>
            <consortium name="US DOE Joint Genome Institute"/>
            <person name="Copeland A."/>
            <person name="Lucas S."/>
            <person name="Lapidus A."/>
            <person name="Glavina del Rio T."/>
            <person name="Dalin E."/>
            <person name="Tice H."/>
            <person name="Bruce D."/>
            <person name="Goodwin L."/>
            <person name="Pitluck S."/>
            <person name="LaButti K."/>
            <person name="Schmutz J."/>
            <person name="Larimer F."/>
            <person name="Land M."/>
            <person name="Hauser L."/>
            <person name="Kyrpides N."/>
            <person name="Mikhailova N."/>
            <person name="Dunfield P.F."/>
            <person name="Dedysh S.N."/>
            <person name="Liesack W."/>
            <person name="Saw J.H."/>
            <person name="Alam M."/>
            <person name="Chen Y."/>
            <person name="Murrell J.C."/>
            <person name="Richardson P."/>
        </authorList>
    </citation>
    <scope>NUCLEOTIDE SEQUENCE [LARGE SCALE GENOMIC DNA]</scope>
    <source>
        <strain evidence="2">ATCC 9039 / DSM 1715 / NCIMB 8712</strain>
    </source>
</reference>
<dbReference type="InterPro" id="IPR021829">
    <property type="entry name" value="DUF3419"/>
</dbReference>
<dbReference type="eggNOG" id="COG5379">
    <property type="taxonomic scope" value="Bacteria"/>
</dbReference>
<dbReference type="SUPFAM" id="SSF53335">
    <property type="entry name" value="S-adenosyl-L-methionine-dependent methyltransferases"/>
    <property type="match status" value="1"/>
</dbReference>
<organism evidence="1 2">
    <name type="scientific">Beijerinckia indica subsp. indica (strain ATCC 9039 / DSM 1715 / NCIMB 8712)</name>
    <dbReference type="NCBI Taxonomy" id="395963"/>
    <lineage>
        <taxon>Bacteria</taxon>
        <taxon>Pseudomonadati</taxon>
        <taxon>Pseudomonadota</taxon>
        <taxon>Alphaproteobacteria</taxon>
        <taxon>Hyphomicrobiales</taxon>
        <taxon>Beijerinckiaceae</taxon>
        <taxon>Beijerinckia</taxon>
    </lineage>
</organism>
<dbReference type="RefSeq" id="WP_012385960.1">
    <property type="nucleotide sequence ID" value="NC_010581.1"/>
</dbReference>
<dbReference type="STRING" id="395963.Bind_3049"/>
<reference evidence="1 2" key="2">
    <citation type="journal article" date="2010" name="J. Bacteriol.">
        <title>Complete genome sequence of Beijerinckia indica subsp. indica.</title>
        <authorList>
            <person name="Tamas I."/>
            <person name="Dedysh S.N."/>
            <person name="Liesack W."/>
            <person name="Stott M.B."/>
            <person name="Alam M."/>
            <person name="Murrell J.C."/>
            <person name="Dunfield P.F."/>
        </authorList>
    </citation>
    <scope>NUCLEOTIDE SEQUENCE [LARGE SCALE GENOMIC DNA]</scope>
    <source>
        <strain evidence="2">ATCC 9039 / DSM 1715 / NCIMB 8712</strain>
    </source>
</reference>
<protein>
    <recommendedName>
        <fullName evidence="3">S-adenosylmethionine:diacylglycerol 3-amino-3-carboxypropyl transferase</fullName>
    </recommendedName>
</protein>
<dbReference type="HOGENOM" id="CLU_054002_0_0_5"/>
<keyword evidence="2" id="KW-1185">Reference proteome</keyword>
<dbReference type="PANTHER" id="PTHR47473:SF1">
    <property type="entry name" value="METHYLTRANSFERASE DOMAIN-CONTAINING PROTEIN"/>
    <property type="match status" value="1"/>
</dbReference>